<proteinExistence type="predicted"/>
<dbReference type="EMBL" id="CM056798">
    <property type="protein sequence ID" value="KAJ8711948.1"/>
    <property type="molecule type" value="Genomic_DNA"/>
</dbReference>
<dbReference type="Proteomes" id="UP001231649">
    <property type="component" value="Chromosome 22"/>
</dbReference>
<evidence type="ECO:0000313" key="1">
    <source>
        <dbReference type="EMBL" id="KAJ8711948.1"/>
    </source>
</evidence>
<reference evidence="1" key="1">
    <citation type="submission" date="2023-03" db="EMBL/GenBank/DDBJ databases">
        <title>Chromosome-level genomes of two armyworms, Mythimna separata and Mythimna loreyi, provide insights into the biosynthesis and reception of sex pheromones.</title>
        <authorList>
            <person name="Zhao H."/>
        </authorList>
    </citation>
    <scope>NUCLEOTIDE SEQUENCE</scope>
    <source>
        <strain evidence="1">BeijingLab</strain>
    </source>
</reference>
<accession>A0ACC2Q9W7</accession>
<organism evidence="1 2">
    <name type="scientific">Mythimna loreyi</name>
    <dbReference type="NCBI Taxonomy" id="667449"/>
    <lineage>
        <taxon>Eukaryota</taxon>
        <taxon>Metazoa</taxon>
        <taxon>Ecdysozoa</taxon>
        <taxon>Arthropoda</taxon>
        <taxon>Hexapoda</taxon>
        <taxon>Insecta</taxon>
        <taxon>Pterygota</taxon>
        <taxon>Neoptera</taxon>
        <taxon>Endopterygota</taxon>
        <taxon>Lepidoptera</taxon>
        <taxon>Glossata</taxon>
        <taxon>Ditrysia</taxon>
        <taxon>Noctuoidea</taxon>
        <taxon>Noctuidae</taxon>
        <taxon>Noctuinae</taxon>
        <taxon>Hadenini</taxon>
        <taxon>Mythimna</taxon>
    </lineage>
</organism>
<keyword evidence="2" id="KW-1185">Reference proteome</keyword>
<sequence>MKVLIVLCFLVLVALSSCKPQGRECYYIEGRCVKECEEGTHSYTTGCGPLTPEATCDNPNPITGRGDICDYSDCYCNAPTVRDTVSGKCVKLEDCPKKEESNKV</sequence>
<name>A0ACC2Q9W7_9NEOP</name>
<comment type="caution">
    <text evidence="1">The sequence shown here is derived from an EMBL/GenBank/DDBJ whole genome shotgun (WGS) entry which is preliminary data.</text>
</comment>
<gene>
    <name evidence="1" type="ORF">PYW08_008902</name>
</gene>
<evidence type="ECO:0000313" key="2">
    <source>
        <dbReference type="Proteomes" id="UP001231649"/>
    </source>
</evidence>
<protein>
    <submittedName>
        <fullName evidence="1">Uncharacterized protein</fullName>
    </submittedName>
</protein>